<dbReference type="EMBL" id="MKHE01000001">
    <property type="protein sequence ID" value="OWK18007.1"/>
    <property type="molecule type" value="Genomic_DNA"/>
</dbReference>
<name>A0A212DIB8_CEREH</name>
<keyword evidence="2" id="KW-1185">Reference proteome</keyword>
<reference evidence="1 2" key="1">
    <citation type="journal article" date="2018" name="Mol. Genet. Genomics">
        <title>The red deer Cervus elaphus genome CerEla1.0: sequencing, annotating, genes, and chromosomes.</title>
        <authorList>
            <person name="Bana N.A."/>
            <person name="Nyiri A."/>
            <person name="Nagy J."/>
            <person name="Frank K."/>
            <person name="Nagy T."/>
            <person name="Steger V."/>
            <person name="Schiller M."/>
            <person name="Lakatos P."/>
            <person name="Sugar L."/>
            <person name="Horn P."/>
            <person name="Barta E."/>
            <person name="Orosz L."/>
        </authorList>
    </citation>
    <scope>NUCLEOTIDE SEQUENCE [LARGE SCALE GENOMIC DNA]</scope>
    <source>
        <strain evidence="1">Hungarian</strain>
    </source>
</reference>
<protein>
    <submittedName>
        <fullName evidence="1">Uncharacterized protein</fullName>
    </submittedName>
</protein>
<dbReference type="OrthoDB" id="2316821at2759"/>
<dbReference type="Proteomes" id="UP000242450">
    <property type="component" value="Chromosome 1"/>
</dbReference>
<dbReference type="AlphaFoldDB" id="A0A212DIB8"/>
<comment type="caution">
    <text evidence="1">The sequence shown here is derived from an EMBL/GenBank/DDBJ whole genome shotgun (WGS) entry which is preliminary data.</text>
</comment>
<organism evidence="1 2">
    <name type="scientific">Cervus elaphus hippelaphus</name>
    <name type="common">European red deer</name>
    <dbReference type="NCBI Taxonomy" id="46360"/>
    <lineage>
        <taxon>Eukaryota</taxon>
        <taxon>Metazoa</taxon>
        <taxon>Chordata</taxon>
        <taxon>Craniata</taxon>
        <taxon>Vertebrata</taxon>
        <taxon>Euteleostomi</taxon>
        <taxon>Mammalia</taxon>
        <taxon>Eutheria</taxon>
        <taxon>Laurasiatheria</taxon>
        <taxon>Artiodactyla</taxon>
        <taxon>Ruminantia</taxon>
        <taxon>Pecora</taxon>
        <taxon>Cervidae</taxon>
        <taxon>Cervinae</taxon>
        <taxon>Cervus</taxon>
    </lineage>
</organism>
<dbReference type="PANTHER" id="PTHR46071">
    <property type="entry name" value="ANKYRIN REPEAT AND BTB/POZ DOMAIN-CONTAINING"/>
    <property type="match status" value="1"/>
</dbReference>
<proteinExistence type="predicted"/>
<evidence type="ECO:0000313" key="1">
    <source>
        <dbReference type="EMBL" id="OWK18007.1"/>
    </source>
</evidence>
<evidence type="ECO:0000313" key="2">
    <source>
        <dbReference type="Proteomes" id="UP000242450"/>
    </source>
</evidence>
<sequence length="79" mass="8994">MLQLWVSPLSLPPQIHNAPELALFCEGFFLKHMKALLEQDSFRQLIYGRSSKVQGLAPLQDLQSTLAERVHSLYVTSRV</sequence>
<gene>
    <name evidence="1" type="ORF">Celaphus_00009305</name>
</gene>
<dbReference type="PANTHER" id="PTHR46071:SF3">
    <property type="entry name" value="ANKYRIN REPEAT AND BTB_POZ DOMAIN-CONTAINING PROTEIN 2"/>
    <property type="match status" value="1"/>
</dbReference>
<dbReference type="InterPro" id="IPR052089">
    <property type="entry name" value="Ankyrin-BTB/POZ_domain"/>
</dbReference>
<accession>A0A212DIB8</accession>